<organism evidence="2 3">
    <name type="scientific">Gulo gulo</name>
    <name type="common">Wolverine</name>
    <name type="synonym">Gluton</name>
    <dbReference type="NCBI Taxonomy" id="48420"/>
    <lineage>
        <taxon>Eukaryota</taxon>
        <taxon>Metazoa</taxon>
        <taxon>Chordata</taxon>
        <taxon>Craniata</taxon>
        <taxon>Vertebrata</taxon>
        <taxon>Euteleostomi</taxon>
        <taxon>Mammalia</taxon>
        <taxon>Eutheria</taxon>
        <taxon>Laurasiatheria</taxon>
        <taxon>Carnivora</taxon>
        <taxon>Caniformia</taxon>
        <taxon>Musteloidea</taxon>
        <taxon>Mustelidae</taxon>
        <taxon>Guloninae</taxon>
        <taxon>Gulo</taxon>
    </lineage>
</organism>
<dbReference type="Proteomes" id="UP000269945">
    <property type="component" value="Unassembled WGS sequence"/>
</dbReference>
<dbReference type="AlphaFoldDB" id="A0A9X9PVA5"/>
<feature type="region of interest" description="Disordered" evidence="1">
    <location>
        <begin position="28"/>
        <end position="51"/>
    </location>
</feature>
<sequence>MLKRKSMVFWPMLAKSEGRLPRWPHCRKRRRQAEPGGGCSSTLSMSCPPLGRRRIPRPTLKSVVILAFPDKDTWFSQNKNKNKTHIKFSISHLTVFPQTWTSS</sequence>
<proteinExistence type="predicted"/>
<evidence type="ECO:0000313" key="3">
    <source>
        <dbReference type="Proteomes" id="UP000269945"/>
    </source>
</evidence>
<protein>
    <submittedName>
        <fullName evidence="2">Uncharacterized protein</fullName>
    </submittedName>
</protein>
<keyword evidence="3" id="KW-1185">Reference proteome</keyword>
<evidence type="ECO:0000313" key="2">
    <source>
        <dbReference type="EMBL" id="VCW67803.1"/>
    </source>
</evidence>
<evidence type="ECO:0000256" key="1">
    <source>
        <dbReference type="SAM" id="MobiDB-lite"/>
    </source>
</evidence>
<reference evidence="2 3" key="1">
    <citation type="submission" date="2018-10" db="EMBL/GenBank/DDBJ databases">
        <authorList>
            <person name="Ekblom R."/>
            <person name="Jareborg N."/>
        </authorList>
    </citation>
    <scope>NUCLEOTIDE SEQUENCE [LARGE SCALE GENOMIC DNA]</scope>
    <source>
        <tissue evidence="2">Muscle</tissue>
    </source>
</reference>
<comment type="caution">
    <text evidence="2">The sequence shown here is derived from an EMBL/GenBank/DDBJ whole genome shotgun (WGS) entry which is preliminary data.</text>
</comment>
<accession>A0A9X9PVA5</accession>
<name>A0A9X9PVA5_GULGU</name>
<dbReference type="EMBL" id="CYRY02003147">
    <property type="protein sequence ID" value="VCW67803.1"/>
    <property type="molecule type" value="Genomic_DNA"/>
</dbReference>
<gene>
    <name evidence="2" type="ORF">BN2614_LOCUS1</name>
</gene>